<comment type="caution">
    <text evidence="2">The sequence shown here is derived from an EMBL/GenBank/DDBJ whole genome shotgun (WGS) entry which is preliminary data.</text>
</comment>
<feature type="compositionally biased region" description="Polar residues" evidence="1">
    <location>
        <begin position="459"/>
        <end position="478"/>
    </location>
</feature>
<dbReference type="EMBL" id="JAXOVC010000006">
    <property type="protein sequence ID" value="KAK4499807.1"/>
    <property type="molecule type" value="Genomic_DNA"/>
</dbReference>
<evidence type="ECO:0000313" key="3">
    <source>
        <dbReference type="Proteomes" id="UP001305779"/>
    </source>
</evidence>
<feature type="region of interest" description="Disordered" evidence="1">
    <location>
        <begin position="441"/>
        <end position="491"/>
    </location>
</feature>
<evidence type="ECO:0000313" key="2">
    <source>
        <dbReference type="EMBL" id="KAK4499807.1"/>
    </source>
</evidence>
<gene>
    <name evidence="2" type="ORF">PRZ48_007993</name>
</gene>
<dbReference type="Proteomes" id="UP001305779">
    <property type="component" value="Unassembled WGS sequence"/>
</dbReference>
<name>A0ABR0EEC8_ZASCE</name>
<accession>A0ABR0EEC8</accession>
<protein>
    <submittedName>
        <fullName evidence="2">Uncharacterized protein</fullName>
    </submittedName>
</protein>
<feature type="region of interest" description="Disordered" evidence="1">
    <location>
        <begin position="506"/>
        <end position="526"/>
    </location>
</feature>
<keyword evidence="3" id="KW-1185">Reference proteome</keyword>
<dbReference type="PANTHER" id="PTHR36847">
    <property type="entry name" value="AMIDOLIGASE ENZYME"/>
    <property type="match status" value="1"/>
</dbReference>
<feature type="compositionally biased region" description="Low complexity" evidence="1">
    <location>
        <begin position="444"/>
        <end position="454"/>
    </location>
</feature>
<dbReference type="PANTHER" id="PTHR36847:SF1">
    <property type="entry name" value="AMIDOLIGASE ENZYME"/>
    <property type="match status" value="1"/>
</dbReference>
<reference evidence="2 3" key="1">
    <citation type="journal article" date="2023" name="G3 (Bethesda)">
        <title>A chromosome-level genome assembly of Zasmidium syzygii isolated from banana leaves.</title>
        <authorList>
            <person name="van Westerhoven A.C."/>
            <person name="Mehrabi R."/>
            <person name="Talebi R."/>
            <person name="Steentjes M.B.F."/>
            <person name="Corcolon B."/>
            <person name="Chong P.A."/>
            <person name="Kema G.H.J."/>
            <person name="Seidl M.F."/>
        </authorList>
    </citation>
    <scope>NUCLEOTIDE SEQUENCE [LARGE SCALE GENOMIC DNA]</scope>
    <source>
        <strain evidence="2 3">P124</strain>
    </source>
</reference>
<evidence type="ECO:0000256" key="1">
    <source>
        <dbReference type="SAM" id="MobiDB-lite"/>
    </source>
</evidence>
<organism evidence="2 3">
    <name type="scientific">Zasmidium cellare</name>
    <name type="common">Wine cellar mold</name>
    <name type="synonym">Racodium cellare</name>
    <dbReference type="NCBI Taxonomy" id="395010"/>
    <lineage>
        <taxon>Eukaryota</taxon>
        <taxon>Fungi</taxon>
        <taxon>Dikarya</taxon>
        <taxon>Ascomycota</taxon>
        <taxon>Pezizomycotina</taxon>
        <taxon>Dothideomycetes</taxon>
        <taxon>Dothideomycetidae</taxon>
        <taxon>Mycosphaerellales</taxon>
        <taxon>Mycosphaerellaceae</taxon>
        <taxon>Zasmidium</taxon>
    </lineage>
</organism>
<proteinExistence type="predicted"/>
<sequence length="526" mass="58122">MTSSTSETIYAIKLELIVAYKSDSSPSSVRDSIASILSAPIVGHCDLPGCKVDHIHPLRLSENEQADYYWSIFESQTVSISQEELMAAAQDSPDTSLCAIAISSPCRYCRQPWSEAGKQNNHRAWLSPESEISYVLSRLNSVNDDNGKNGLLAIYTNSRCSLQVHIGSRIPARGITVEKTKRTLQFLALFERAFDSVQSDHRVRNGQMNTLGWVDALAGPQVRWRVLADWANSFPITQSTVYLRSLMVPRKRHTKSSNPVVNRTIEFRQHAGTLDVDEILAWVSVCETIVNCASAATPGQVQSYAWDKWYDLNYSLPQILTDIGATQETVEHYEQVLSTDDSYEHEKYNSSIRAIKGHPMPNLMQHAAMIRYLHSNRAASGVAVNCKIMNGYYGWLPQGSPYVLYTPTLPVFGPENMRDPTTVAMQGSSYDGVQFGLESHSEHSTSWSISSNEELGPNDSASQVGAQRKSSAAVSSRSGKADSGVSLGIGADGQVGWVEKTELPVQVEYDDSDEEHVGFPTRRASI</sequence>